<dbReference type="Proteomes" id="UP000233837">
    <property type="component" value="Unassembled WGS sequence"/>
</dbReference>
<name>A0A2I0WCV8_9ASPA</name>
<gene>
    <name evidence="2" type="ORF">MA16_Dca008065</name>
</gene>
<keyword evidence="1" id="KW-0812">Transmembrane</keyword>
<keyword evidence="1" id="KW-0472">Membrane</keyword>
<sequence length="72" mass="8135">MVGGDHHWPDHGESHGAEDFSLKEWRMTDGPKCRPKYWRRNAAIAMFGIVLVYIPIVMKSAELDVGLISLTP</sequence>
<dbReference type="PANTHER" id="PTHR34286">
    <property type="entry name" value="TRANSMEMBRANE PROTEIN"/>
    <property type="match status" value="1"/>
</dbReference>
<reference evidence="2 3" key="1">
    <citation type="journal article" date="2016" name="Sci. Rep.">
        <title>The Dendrobium catenatum Lindl. genome sequence provides insights into polysaccharide synthase, floral development and adaptive evolution.</title>
        <authorList>
            <person name="Zhang G.Q."/>
            <person name="Xu Q."/>
            <person name="Bian C."/>
            <person name="Tsai W.C."/>
            <person name="Yeh C.M."/>
            <person name="Liu K.W."/>
            <person name="Yoshida K."/>
            <person name="Zhang L.S."/>
            <person name="Chang S.B."/>
            <person name="Chen F."/>
            <person name="Shi Y."/>
            <person name="Su Y.Y."/>
            <person name="Zhang Y.Q."/>
            <person name="Chen L.J."/>
            <person name="Yin Y."/>
            <person name="Lin M."/>
            <person name="Huang H."/>
            <person name="Deng H."/>
            <person name="Wang Z.W."/>
            <person name="Zhu S.L."/>
            <person name="Zhao X."/>
            <person name="Deng C."/>
            <person name="Niu S.C."/>
            <person name="Huang J."/>
            <person name="Wang M."/>
            <person name="Liu G.H."/>
            <person name="Yang H.J."/>
            <person name="Xiao X.J."/>
            <person name="Hsiao Y.Y."/>
            <person name="Wu W.L."/>
            <person name="Chen Y.Y."/>
            <person name="Mitsuda N."/>
            <person name="Ohme-Takagi M."/>
            <person name="Luo Y.B."/>
            <person name="Van de Peer Y."/>
            <person name="Liu Z.J."/>
        </authorList>
    </citation>
    <scope>NUCLEOTIDE SEQUENCE [LARGE SCALE GENOMIC DNA]</scope>
    <source>
        <tissue evidence="2">The whole plant</tissue>
    </source>
</reference>
<dbReference type="PANTHER" id="PTHR34286:SF1">
    <property type="entry name" value="TRANSMEMBRANE PROTEIN"/>
    <property type="match status" value="1"/>
</dbReference>
<dbReference type="STRING" id="906689.A0A2I0WCV8"/>
<keyword evidence="3" id="KW-1185">Reference proteome</keyword>
<evidence type="ECO:0000256" key="1">
    <source>
        <dbReference type="SAM" id="Phobius"/>
    </source>
</evidence>
<keyword evidence="1" id="KW-1133">Transmembrane helix</keyword>
<protein>
    <submittedName>
        <fullName evidence="2">Uncharacterized protein</fullName>
    </submittedName>
</protein>
<dbReference type="EMBL" id="KZ502741">
    <property type="protein sequence ID" value="PKU73501.1"/>
    <property type="molecule type" value="Genomic_DNA"/>
</dbReference>
<evidence type="ECO:0000313" key="3">
    <source>
        <dbReference type="Proteomes" id="UP000233837"/>
    </source>
</evidence>
<reference evidence="2 3" key="2">
    <citation type="journal article" date="2017" name="Nature">
        <title>The Apostasia genome and the evolution of orchids.</title>
        <authorList>
            <person name="Zhang G.Q."/>
            <person name="Liu K.W."/>
            <person name="Li Z."/>
            <person name="Lohaus R."/>
            <person name="Hsiao Y.Y."/>
            <person name="Niu S.C."/>
            <person name="Wang J.Y."/>
            <person name="Lin Y.C."/>
            <person name="Xu Q."/>
            <person name="Chen L.J."/>
            <person name="Yoshida K."/>
            <person name="Fujiwara S."/>
            <person name="Wang Z.W."/>
            <person name="Zhang Y.Q."/>
            <person name="Mitsuda N."/>
            <person name="Wang M."/>
            <person name="Liu G.H."/>
            <person name="Pecoraro L."/>
            <person name="Huang H.X."/>
            <person name="Xiao X.J."/>
            <person name="Lin M."/>
            <person name="Wu X.Y."/>
            <person name="Wu W.L."/>
            <person name="Chen Y.Y."/>
            <person name="Chang S.B."/>
            <person name="Sakamoto S."/>
            <person name="Ohme-Takagi M."/>
            <person name="Yagi M."/>
            <person name="Zeng S.J."/>
            <person name="Shen C.Y."/>
            <person name="Yeh C.M."/>
            <person name="Luo Y.B."/>
            <person name="Tsai W.C."/>
            <person name="Van de Peer Y."/>
            <person name="Liu Z.J."/>
        </authorList>
    </citation>
    <scope>NUCLEOTIDE SEQUENCE [LARGE SCALE GENOMIC DNA]</scope>
    <source>
        <tissue evidence="2">The whole plant</tissue>
    </source>
</reference>
<evidence type="ECO:0000313" key="2">
    <source>
        <dbReference type="EMBL" id="PKU73501.1"/>
    </source>
</evidence>
<dbReference type="AlphaFoldDB" id="A0A2I0WCV8"/>
<accession>A0A2I0WCV8</accession>
<feature type="transmembrane region" description="Helical" evidence="1">
    <location>
        <begin position="42"/>
        <end position="61"/>
    </location>
</feature>
<proteinExistence type="predicted"/>
<organism evidence="2 3">
    <name type="scientific">Dendrobium catenatum</name>
    <dbReference type="NCBI Taxonomy" id="906689"/>
    <lineage>
        <taxon>Eukaryota</taxon>
        <taxon>Viridiplantae</taxon>
        <taxon>Streptophyta</taxon>
        <taxon>Embryophyta</taxon>
        <taxon>Tracheophyta</taxon>
        <taxon>Spermatophyta</taxon>
        <taxon>Magnoliopsida</taxon>
        <taxon>Liliopsida</taxon>
        <taxon>Asparagales</taxon>
        <taxon>Orchidaceae</taxon>
        <taxon>Epidendroideae</taxon>
        <taxon>Malaxideae</taxon>
        <taxon>Dendrobiinae</taxon>
        <taxon>Dendrobium</taxon>
    </lineage>
</organism>